<keyword evidence="1" id="KW-0732">Signal</keyword>
<keyword evidence="3" id="KW-0675">Receptor</keyword>
<sequence>MLLVKHCNKAVINTGQSVDQPKGTVTVSEGAPVRLNCTYPSSYSPFWYIQHPGHPPKLLLSWSSTEEADGFRAKHDSKKKTFHLEKSAIQLRDSAVYFCAASDTVNLCRGAAHQECAKRKRDGPGVAAAAAEICVF</sequence>
<reference evidence="7" key="1">
    <citation type="submission" date="2025-08" db="UniProtKB">
        <authorList>
            <consortium name="Ensembl"/>
        </authorList>
    </citation>
    <scope>IDENTIFICATION</scope>
</reference>
<evidence type="ECO:0000256" key="4">
    <source>
        <dbReference type="ARBA" id="ARBA00023319"/>
    </source>
</evidence>
<evidence type="ECO:0000259" key="6">
    <source>
        <dbReference type="PROSITE" id="PS50835"/>
    </source>
</evidence>
<dbReference type="InterPro" id="IPR051287">
    <property type="entry name" value="TCR_variable_region"/>
</dbReference>
<dbReference type="SUPFAM" id="SSF48726">
    <property type="entry name" value="Immunoglobulin"/>
    <property type="match status" value="1"/>
</dbReference>
<dbReference type="GO" id="GO:0002250">
    <property type="term" value="P:adaptive immune response"/>
    <property type="evidence" value="ECO:0007669"/>
    <property type="project" value="UniProtKB-KW"/>
</dbReference>
<keyword evidence="4" id="KW-0393">Immunoglobulin domain</keyword>
<dbReference type="InterPro" id="IPR003599">
    <property type="entry name" value="Ig_sub"/>
</dbReference>
<evidence type="ECO:0000313" key="8">
    <source>
        <dbReference type="Proteomes" id="UP000694545"/>
    </source>
</evidence>
<reference evidence="7" key="2">
    <citation type="submission" date="2025-09" db="UniProtKB">
        <authorList>
            <consortium name="Ensembl"/>
        </authorList>
    </citation>
    <scope>IDENTIFICATION</scope>
</reference>
<dbReference type="InterPro" id="IPR013106">
    <property type="entry name" value="Ig_V-set"/>
</dbReference>
<evidence type="ECO:0000256" key="5">
    <source>
        <dbReference type="ARBA" id="ARBA00043266"/>
    </source>
</evidence>
<dbReference type="PANTHER" id="PTHR19367:SF18">
    <property type="entry name" value="T CELL RECEPTOR ALPHA VARIABLE 16"/>
    <property type="match status" value="1"/>
</dbReference>
<dbReference type="Gene3D" id="2.60.40.10">
    <property type="entry name" value="Immunoglobulins"/>
    <property type="match status" value="1"/>
</dbReference>
<dbReference type="SMART" id="SM00409">
    <property type="entry name" value="IG"/>
    <property type="match status" value="1"/>
</dbReference>
<keyword evidence="5" id="KW-1279">T cell receptor</keyword>
<feature type="domain" description="Ig-like" evidence="6">
    <location>
        <begin position="16"/>
        <end position="103"/>
    </location>
</feature>
<evidence type="ECO:0000256" key="2">
    <source>
        <dbReference type="ARBA" id="ARBA00023130"/>
    </source>
</evidence>
<dbReference type="Proteomes" id="UP000694545">
    <property type="component" value="Unplaced"/>
</dbReference>
<evidence type="ECO:0000256" key="1">
    <source>
        <dbReference type="ARBA" id="ARBA00022729"/>
    </source>
</evidence>
<dbReference type="OMA" id="FRASHVK"/>
<dbReference type="Ensembl" id="ENSVKKT00000001843.1">
    <property type="protein sequence ID" value="ENSVKKP00000001785.1"/>
    <property type="gene ID" value="ENSVKKG00000001463.1"/>
</dbReference>
<keyword evidence="5" id="KW-0391">Immunity</keyword>
<keyword evidence="8" id="KW-1185">Reference proteome</keyword>
<organism evidence="7 8">
    <name type="scientific">Varanus komodoensis</name>
    <name type="common">Komodo dragon</name>
    <dbReference type="NCBI Taxonomy" id="61221"/>
    <lineage>
        <taxon>Eukaryota</taxon>
        <taxon>Metazoa</taxon>
        <taxon>Chordata</taxon>
        <taxon>Craniata</taxon>
        <taxon>Vertebrata</taxon>
        <taxon>Euteleostomi</taxon>
        <taxon>Lepidosauria</taxon>
        <taxon>Squamata</taxon>
        <taxon>Bifurcata</taxon>
        <taxon>Unidentata</taxon>
        <taxon>Episquamata</taxon>
        <taxon>Toxicofera</taxon>
        <taxon>Anguimorpha</taxon>
        <taxon>Paleoanguimorpha</taxon>
        <taxon>Varanoidea</taxon>
        <taxon>Varanidae</taxon>
        <taxon>Varanus</taxon>
    </lineage>
</organism>
<name>A0A8D2IQ21_VARKO</name>
<dbReference type="InterPro" id="IPR007110">
    <property type="entry name" value="Ig-like_dom"/>
</dbReference>
<dbReference type="InterPro" id="IPR036179">
    <property type="entry name" value="Ig-like_dom_sf"/>
</dbReference>
<accession>A0A8D2IQ21</accession>
<evidence type="ECO:0000313" key="7">
    <source>
        <dbReference type="Ensembl" id="ENSVKKP00000001785.1"/>
    </source>
</evidence>
<dbReference type="PANTHER" id="PTHR19367">
    <property type="entry name" value="T-CELL RECEPTOR ALPHA CHAIN V REGION"/>
    <property type="match status" value="1"/>
</dbReference>
<dbReference type="GO" id="GO:0042101">
    <property type="term" value="C:T cell receptor complex"/>
    <property type="evidence" value="ECO:0007669"/>
    <property type="project" value="UniProtKB-KW"/>
</dbReference>
<dbReference type="SMART" id="SM00406">
    <property type="entry name" value="IGv"/>
    <property type="match status" value="1"/>
</dbReference>
<dbReference type="Pfam" id="PF07686">
    <property type="entry name" value="V-set"/>
    <property type="match status" value="1"/>
</dbReference>
<dbReference type="AlphaFoldDB" id="A0A8D2IQ21"/>
<evidence type="ECO:0000256" key="3">
    <source>
        <dbReference type="ARBA" id="ARBA00023170"/>
    </source>
</evidence>
<dbReference type="PROSITE" id="PS50835">
    <property type="entry name" value="IG_LIKE"/>
    <property type="match status" value="1"/>
</dbReference>
<keyword evidence="2" id="KW-1064">Adaptive immunity</keyword>
<proteinExistence type="predicted"/>
<protein>
    <recommendedName>
        <fullName evidence="6">Ig-like domain-containing protein</fullName>
    </recommendedName>
</protein>
<dbReference type="InterPro" id="IPR013783">
    <property type="entry name" value="Ig-like_fold"/>
</dbReference>